<keyword evidence="3" id="KW-0539">Nucleus</keyword>
<dbReference type="RefSeq" id="XP_007696959.1">
    <property type="nucleotide sequence ID" value="XM_007698769.1"/>
</dbReference>
<gene>
    <name evidence="7" type="ORF">COCSADRAFT_178960</name>
</gene>
<dbReference type="CDD" id="cd00024">
    <property type="entry name" value="CD_CSD"/>
    <property type="match status" value="1"/>
</dbReference>
<keyword evidence="4" id="KW-0175">Coiled coil</keyword>
<dbReference type="HOGENOM" id="CLU_001892_0_0_1"/>
<dbReference type="Proteomes" id="UP000016934">
    <property type="component" value="Unassembled WGS sequence"/>
</dbReference>
<dbReference type="GO" id="GO:0070823">
    <property type="term" value="C:HDA1 complex"/>
    <property type="evidence" value="ECO:0007669"/>
    <property type="project" value="InterPro"/>
</dbReference>
<dbReference type="Gene3D" id="3.40.50.12360">
    <property type="match status" value="1"/>
</dbReference>
<evidence type="ECO:0000313" key="7">
    <source>
        <dbReference type="EMBL" id="EMD67256.1"/>
    </source>
</evidence>
<feature type="compositionally biased region" description="Basic and acidic residues" evidence="5">
    <location>
        <begin position="192"/>
        <end position="201"/>
    </location>
</feature>
<feature type="compositionally biased region" description="Low complexity" evidence="5">
    <location>
        <begin position="642"/>
        <end position="653"/>
    </location>
</feature>
<feature type="compositionally biased region" description="Acidic residues" evidence="5">
    <location>
        <begin position="826"/>
        <end position="839"/>
    </location>
</feature>
<proteinExistence type="predicted"/>
<feature type="compositionally biased region" description="Polar residues" evidence="5">
    <location>
        <begin position="353"/>
        <end position="375"/>
    </location>
</feature>
<feature type="region of interest" description="Disordered" evidence="5">
    <location>
        <begin position="1427"/>
        <end position="1467"/>
    </location>
</feature>
<feature type="compositionally biased region" description="Polar residues" evidence="5">
    <location>
        <begin position="205"/>
        <end position="228"/>
    </location>
</feature>
<protein>
    <recommendedName>
        <fullName evidence="6">Chromo domain-containing protein</fullName>
    </recommendedName>
</protein>
<feature type="region of interest" description="Disordered" evidence="5">
    <location>
        <begin position="566"/>
        <end position="586"/>
    </location>
</feature>
<feature type="compositionally biased region" description="Low complexity" evidence="5">
    <location>
        <begin position="807"/>
        <end position="816"/>
    </location>
</feature>
<dbReference type="Pfam" id="PF11496">
    <property type="entry name" value="HDA2-3"/>
    <property type="match status" value="1"/>
</dbReference>
<feature type="compositionally biased region" description="Polar residues" evidence="5">
    <location>
        <begin position="451"/>
        <end position="462"/>
    </location>
</feature>
<feature type="compositionally biased region" description="Polar residues" evidence="5">
    <location>
        <begin position="259"/>
        <end position="274"/>
    </location>
</feature>
<dbReference type="GO" id="GO:0006338">
    <property type="term" value="P:chromatin remodeling"/>
    <property type="evidence" value="ECO:0007669"/>
    <property type="project" value="UniProtKB-ARBA"/>
</dbReference>
<feature type="region of interest" description="Disordered" evidence="5">
    <location>
        <begin position="778"/>
        <end position="840"/>
    </location>
</feature>
<dbReference type="SUPFAM" id="SSF54160">
    <property type="entry name" value="Chromo domain-like"/>
    <property type="match status" value="1"/>
</dbReference>
<name>M2TDE0_COCSN</name>
<feature type="coiled-coil region" evidence="4">
    <location>
        <begin position="1351"/>
        <end position="1378"/>
    </location>
</feature>
<dbReference type="GeneID" id="19133170"/>
<feature type="compositionally biased region" description="Basic and acidic residues" evidence="5">
    <location>
        <begin position="693"/>
        <end position="702"/>
    </location>
</feature>
<dbReference type="PANTHER" id="PTHR22812">
    <property type="entry name" value="CHROMOBOX PROTEIN"/>
    <property type="match status" value="1"/>
</dbReference>
<evidence type="ECO:0000256" key="2">
    <source>
        <dbReference type="ARBA" id="ARBA00011353"/>
    </source>
</evidence>
<dbReference type="Gene3D" id="2.40.50.40">
    <property type="match status" value="1"/>
</dbReference>
<dbReference type="PROSITE" id="PS50013">
    <property type="entry name" value="CHROMO_2"/>
    <property type="match status" value="1"/>
</dbReference>
<dbReference type="EMBL" id="KB445639">
    <property type="protein sequence ID" value="EMD67256.1"/>
    <property type="molecule type" value="Genomic_DNA"/>
</dbReference>
<feature type="compositionally biased region" description="Basic and acidic residues" evidence="5">
    <location>
        <begin position="621"/>
        <end position="641"/>
    </location>
</feature>
<evidence type="ECO:0000256" key="1">
    <source>
        <dbReference type="ARBA" id="ARBA00004123"/>
    </source>
</evidence>
<feature type="compositionally biased region" description="Polar residues" evidence="5">
    <location>
        <begin position="780"/>
        <end position="796"/>
    </location>
</feature>
<sequence>MAQSTKRKRTQTRTKPNKRPKYVDSNKSEASGDDNSKLWEAECILEERIVKGVKKYHIKWKGTDPSTGRAWPTTWEPEENANDELVADWLQQQKAQKSGGSRGRPKQRAEAEAQTQTSRRIRNSRVIDSSPESTTRSSSTSKPYTLEPPTCPHNRAVLGNPSSATNSLVGIAAAPGPVLWVSPRIRIRRRRQSLERDEFERVSQIPLSQPPSTQEPTQTHSQETDLDSSQLISARPEPYSSGIVPDSQSSTGEASFIPITQQTEDTNQQSTGSSRVLEEENGLADGSGLLEIVQGAALQVISPTRSIPETIADTTVVDSQSQHQRVADPGAIELVQSLSQAGQATARNHVESETVQETHTGASLSTGQNTSSTGIQHQPWEYVSQTQISTEAAENGPLEFVNIEEIPVSPRNSSILGDCQTPQADRREANSDLLPIATGDSGEVTQPDVVQQLGSRDSSQPSLVEHSDADDDQSPFYSQYPIPDFAQQAHSPRLASEPDYRIARCSSHQPVGVSTTLEAQNSQALLAGPGAPNKTTSDPAYNPPHELVALPLNSQVCDNNLSKQSVISKPVRSLSPASEADPGPSYCLEEREQNAQVVSLEPILSTQEDTVDDIRNTIEKDYADDRANSESRHDSSQESPERPSQPLDHSSSPVPYPPSHSVRTQEPQIPPRPYTPVPTSSTSSMAGESTADIVKRQLEEALAKQMAESPFVPRKRANRSSTGASLSVAEVSATPPKASRLLRTAEQEGTRSPSAVPDRSPAMQVPTSLRTVAYAPSVPQAASPQNETMASTSGAHSETADADADAEAAAATESAAPDVHPSGGSEDMDVSDADDEDSESLLNDDLQLAEQEFIVPLFIQGRQSDMYSQHIALKKDILEKFLEDPHSVEPISQVEEILTYLRAIETHIDLVFAEAGSGLLNDEMSMTQAAHAAQFGMENSTKFRFLHKLFHHLRDSDIQKHVVLVTEKDDDALFNILETFCEAKNINYNMLTRGHWTDPTEVEGELQVTIIPSNASSVMRPADLIICLDGFQDATQIRKKNWARYPEREVVPVIHLVIPRTVGHIERYIAPSLGPVERMHTILASLAHVRPDIGKAIDEDTPRDIVCASLVAEWLMDTTEGAEQSWPIPSIGSIKDVIEYQTQLSQPLANSPVPERIKRPLLDKEELDPSKRMRFTPQPQPLQSSGSDQNNETTRISDSMPSAAAYESNLQKRLAQLEEMYHTEREARRAEERRFREHEEIWDKQQTVHENLAREYRLLLGKQQAAEKKLETLQHSNTILTERLTTRTSELRELEKQLEEQRAAHLLSPDAQIVEITKLRKDLTTTHQEKEKAIKNAATTDNMLEYTRTAYQDAQKAAATANTRIADLEAQVAKLTHAASGQAVKLKTMHLDRNYEAQDRNIKALKAELGIVMKALQNKEEEITRLKSMGRPGVGTRGTSATPQPKIRSRAGSPSLAGGRLSNLRNG</sequence>
<dbReference type="STRING" id="665912.M2TDE0"/>
<feature type="region of interest" description="Disordered" evidence="5">
    <location>
        <begin position="56"/>
        <end position="167"/>
    </location>
</feature>
<dbReference type="InterPro" id="IPR016197">
    <property type="entry name" value="Chromo-like_dom_sf"/>
</dbReference>
<feature type="coiled-coil region" evidence="4">
    <location>
        <begin position="1207"/>
        <end position="1234"/>
    </location>
</feature>
<evidence type="ECO:0000259" key="6">
    <source>
        <dbReference type="PROSITE" id="PS50013"/>
    </source>
</evidence>
<feature type="region of interest" description="Disordered" evidence="5">
    <location>
        <begin position="1145"/>
        <end position="1201"/>
    </location>
</feature>
<dbReference type="OMA" id="TTHSIEH"/>
<feature type="region of interest" description="Disordered" evidence="5">
    <location>
        <begin position="451"/>
        <end position="480"/>
    </location>
</feature>
<dbReference type="InterPro" id="IPR021006">
    <property type="entry name" value="Hda2/3"/>
</dbReference>
<comment type="subcellular location">
    <subcellularLocation>
        <location evidence="1">Nucleus</location>
    </subcellularLocation>
</comment>
<feature type="compositionally biased region" description="Polar residues" evidence="5">
    <location>
        <begin position="1181"/>
        <end position="1200"/>
    </location>
</feature>
<evidence type="ECO:0000256" key="5">
    <source>
        <dbReference type="SAM" id="MobiDB-lite"/>
    </source>
</evidence>
<dbReference type="InterPro" id="IPR038609">
    <property type="entry name" value="HDA1_su2/3_sf"/>
</dbReference>
<accession>M2TDE0</accession>
<feature type="compositionally biased region" description="Acidic residues" evidence="5">
    <location>
        <begin position="76"/>
        <end position="86"/>
    </location>
</feature>
<feature type="compositionally biased region" description="Low complexity" evidence="5">
    <location>
        <begin position="129"/>
        <end position="141"/>
    </location>
</feature>
<evidence type="ECO:0000256" key="4">
    <source>
        <dbReference type="SAM" id="Coils"/>
    </source>
</evidence>
<feature type="compositionally biased region" description="Basic residues" evidence="5">
    <location>
        <begin position="1"/>
        <end position="20"/>
    </location>
</feature>
<feature type="compositionally biased region" description="Polar residues" evidence="5">
    <location>
        <begin position="90"/>
        <end position="99"/>
    </location>
</feature>
<feature type="region of interest" description="Disordered" evidence="5">
    <location>
        <begin position="1"/>
        <end position="38"/>
    </location>
</feature>
<reference evidence="8" key="2">
    <citation type="journal article" date="2013" name="PLoS Genet.">
        <title>Comparative genome structure, secondary metabolite, and effector coding capacity across Cochliobolus pathogens.</title>
        <authorList>
            <person name="Condon B.J."/>
            <person name="Leng Y."/>
            <person name="Wu D."/>
            <person name="Bushley K.E."/>
            <person name="Ohm R.A."/>
            <person name="Otillar R."/>
            <person name="Martin J."/>
            <person name="Schackwitz W."/>
            <person name="Grimwood J."/>
            <person name="MohdZainudin N."/>
            <person name="Xue C."/>
            <person name="Wang R."/>
            <person name="Manning V.A."/>
            <person name="Dhillon B."/>
            <person name="Tu Z.J."/>
            <person name="Steffenson B.J."/>
            <person name="Salamov A."/>
            <person name="Sun H."/>
            <person name="Lowry S."/>
            <person name="LaButti K."/>
            <person name="Han J."/>
            <person name="Copeland A."/>
            <person name="Lindquist E."/>
            <person name="Barry K."/>
            <person name="Schmutz J."/>
            <person name="Baker S.E."/>
            <person name="Ciuffetti L.M."/>
            <person name="Grigoriev I.V."/>
            <person name="Zhong S."/>
            <person name="Turgeon B.G."/>
        </authorList>
    </citation>
    <scope>NUCLEOTIDE SEQUENCE [LARGE SCALE GENOMIC DNA]</scope>
    <source>
        <strain evidence="8">ND90Pr / ATCC 201652</strain>
    </source>
</reference>
<organism evidence="7 8">
    <name type="scientific">Cochliobolus sativus (strain ND90Pr / ATCC 201652)</name>
    <name type="common">Common root rot and spot blotch fungus</name>
    <name type="synonym">Bipolaris sorokiniana</name>
    <dbReference type="NCBI Taxonomy" id="665912"/>
    <lineage>
        <taxon>Eukaryota</taxon>
        <taxon>Fungi</taxon>
        <taxon>Dikarya</taxon>
        <taxon>Ascomycota</taxon>
        <taxon>Pezizomycotina</taxon>
        <taxon>Dothideomycetes</taxon>
        <taxon>Pleosporomycetidae</taxon>
        <taxon>Pleosporales</taxon>
        <taxon>Pleosporineae</taxon>
        <taxon>Pleosporaceae</taxon>
        <taxon>Bipolaris</taxon>
    </lineage>
</organism>
<feature type="region of interest" description="Disordered" evidence="5">
    <location>
        <begin position="343"/>
        <end position="375"/>
    </location>
</feature>
<reference evidence="7 8" key="1">
    <citation type="journal article" date="2012" name="PLoS Pathog.">
        <title>Diverse lifestyles and strategies of plant pathogenesis encoded in the genomes of eighteen Dothideomycetes fungi.</title>
        <authorList>
            <person name="Ohm R.A."/>
            <person name="Feau N."/>
            <person name="Henrissat B."/>
            <person name="Schoch C.L."/>
            <person name="Horwitz B.A."/>
            <person name="Barry K.W."/>
            <person name="Condon B.J."/>
            <person name="Copeland A.C."/>
            <person name="Dhillon B."/>
            <person name="Glaser F."/>
            <person name="Hesse C.N."/>
            <person name="Kosti I."/>
            <person name="LaButti K."/>
            <person name="Lindquist E.A."/>
            <person name="Lucas S."/>
            <person name="Salamov A.A."/>
            <person name="Bradshaw R.E."/>
            <person name="Ciuffetti L."/>
            <person name="Hamelin R.C."/>
            <person name="Kema G.H.J."/>
            <person name="Lawrence C."/>
            <person name="Scott J.A."/>
            <person name="Spatafora J.W."/>
            <person name="Turgeon B.G."/>
            <person name="de Wit P.J.G.M."/>
            <person name="Zhong S."/>
            <person name="Goodwin S.B."/>
            <person name="Grigoriev I.V."/>
        </authorList>
    </citation>
    <scope>NUCLEOTIDE SEQUENCE [LARGE SCALE GENOMIC DNA]</scope>
    <source>
        <strain evidence="8">ND90Pr / ATCC 201652</strain>
    </source>
</reference>
<feature type="region of interest" description="Disordered" evidence="5">
    <location>
        <begin position="259"/>
        <end position="280"/>
    </location>
</feature>
<feature type="compositionally biased region" description="Basic and acidic residues" evidence="5">
    <location>
        <begin position="1155"/>
        <end position="1171"/>
    </location>
</feature>
<dbReference type="InterPro" id="IPR051219">
    <property type="entry name" value="Heterochromatin_chromo-domain"/>
</dbReference>
<evidence type="ECO:0000313" key="8">
    <source>
        <dbReference type="Proteomes" id="UP000016934"/>
    </source>
</evidence>
<feature type="region of interest" description="Disordered" evidence="5">
    <location>
        <begin position="183"/>
        <end position="228"/>
    </location>
</feature>
<dbReference type="InterPro" id="IPR000953">
    <property type="entry name" value="Chromo/chromo_shadow_dom"/>
</dbReference>
<dbReference type="eggNOG" id="ENOG502S6DU">
    <property type="taxonomic scope" value="Eukaryota"/>
</dbReference>
<dbReference type="KEGG" id="bsc:COCSADRAFT_178960"/>
<comment type="subunit">
    <text evidence="2">Component of the NuA4 histone acetyltransferase complex.</text>
</comment>
<dbReference type="OrthoDB" id="3647690at2759"/>
<evidence type="ECO:0000256" key="3">
    <source>
        <dbReference type="ARBA" id="ARBA00023242"/>
    </source>
</evidence>
<feature type="region of interest" description="Disordered" evidence="5">
    <location>
        <begin position="621"/>
        <end position="763"/>
    </location>
</feature>
<keyword evidence="8" id="KW-1185">Reference proteome</keyword>
<feature type="domain" description="Chromo" evidence="6">
    <location>
        <begin position="39"/>
        <end position="102"/>
    </location>
</feature>